<dbReference type="AlphaFoldDB" id="A0AAV1XT48"/>
<dbReference type="EMBL" id="CAXHTB010000017">
    <property type="protein sequence ID" value="CAL0324237.1"/>
    <property type="molecule type" value="Genomic_DNA"/>
</dbReference>
<dbReference type="Pfam" id="PF01429">
    <property type="entry name" value="MBD"/>
    <property type="match status" value="1"/>
</dbReference>
<evidence type="ECO:0000256" key="2">
    <source>
        <dbReference type="ARBA" id="ARBA00023015"/>
    </source>
</evidence>
<feature type="domain" description="MBD" evidence="6">
    <location>
        <begin position="81"/>
        <end position="155"/>
    </location>
</feature>
<feature type="domain" description="MBD" evidence="6">
    <location>
        <begin position="2"/>
        <end position="73"/>
    </location>
</feature>
<dbReference type="InterPro" id="IPR001739">
    <property type="entry name" value="Methyl_CpG_DNA-bd"/>
</dbReference>
<sequence length="246" mass="27876">MQCVKSSQSFTLPHGWFIEEKPRPYNPNIKDRYYYEPGTGRKFRSLLSVQRYLTQGIIEDRCRTNGTIIPRNQNTMQVITHNRENASFIELPNDWIVKKKPRNNNYAVGVTNMTDIEPGTGRQFRSLKAVERYLAGGNGCTAITKSRVKPRTGLQHSSITEEEEITLKALKHSTKSTHCKVFDSPTELNPGTDNRACMHNLSKPPAKVKWVLSGSGGCWNPFLDDSDVPDSEKLKWSEAFVLSINS</sequence>
<keyword evidence="4" id="KW-0804">Transcription</keyword>
<evidence type="ECO:0000259" key="6">
    <source>
        <dbReference type="PROSITE" id="PS50982"/>
    </source>
</evidence>
<dbReference type="SUPFAM" id="SSF54171">
    <property type="entry name" value="DNA-binding domain"/>
    <property type="match status" value="2"/>
</dbReference>
<gene>
    <name evidence="7" type="ORF">LLUT_LOCUS25297</name>
</gene>
<evidence type="ECO:0000256" key="5">
    <source>
        <dbReference type="ARBA" id="ARBA00023242"/>
    </source>
</evidence>
<evidence type="ECO:0000256" key="3">
    <source>
        <dbReference type="ARBA" id="ARBA00023125"/>
    </source>
</evidence>
<organism evidence="7 8">
    <name type="scientific">Lupinus luteus</name>
    <name type="common">European yellow lupine</name>
    <dbReference type="NCBI Taxonomy" id="3873"/>
    <lineage>
        <taxon>Eukaryota</taxon>
        <taxon>Viridiplantae</taxon>
        <taxon>Streptophyta</taxon>
        <taxon>Embryophyta</taxon>
        <taxon>Tracheophyta</taxon>
        <taxon>Spermatophyta</taxon>
        <taxon>Magnoliopsida</taxon>
        <taxon>eudicotyledons</taxon>
        <taxon>Gunneridae</taxon>
        <taxon>Pentapetalae</taxon>
        <taxon>rosids</taxon>
        <taxon>fabids</taxon>
        <taxon>Fabales</taxon>
        <taxon>Fabaceae</taxon>
        <taxon>Papilionoideae</taxon>
        <taxon>50 kb inversion clade</taxon>
        <taxon>genistoids sensu lato</taxon>
        <taxon>core genistoids</taxon>
        <taxon>Genisteae</taxon>
        <taxon>Lupinus</taxon>
    </lineage>
</organism>
<keyword evidence="3" id="KW-0238">DNA-binding</keyword>
<accession>A0AAV1XT48</accession>
<reference evidence="7 8" key="1">
    <citation type="submission" date="2024-03" db="EMBL/GenBank/DDBJ databases">
        <authorList>
            <person name="Martinez-Hernandez J."/>
        </authorList>
    </citation>
    <scope>NUCLEOTIDE SEQUENCE [LARGE SCALE GENOMIC DNA]</scope>
</reference>
<evidence type="ECO:0000313" key="7">
    <source>
        <dbReference type="EMBL" id="CAL0324237.1"/>
    </source>
</evidence>
<dbReference type="GO" id="GO:0005634">
    <property type="term" value="C:nucleus"/>
    <property type="evidence" value="ECO:0007669"/>
    <property type="project" value="UniProtKB-SubCell"/>
</dbReference>
<comment type="subcellular location">
    <subcellularLocation>
        <location evidence="1">Nucleus</location>
    </subcellularLocation>
</comment>
<dbReference type="Gene3D" id="3.30.890.10">
    <property type="entry name" value="Methyl-cpg-binding Protein 2, Chain A"/>
    <property type="match status" value="2"/>
</dbReference>
<dbReference type="Proteomes" id="UP001497480">
    <property type="component" value="Unassembled WGS sequence"/>
</dbReference>
<evidence type="ECO:0000313" key="8">
    <source>
        <dbReference type="Proteomes" id="UP001497480"/>
    </source>
</evidence>
<evidence type="ECO:0000256" key="1">
    <source>
        <dbReference type="ARBA" id="ARBA00004123"/>
    </source>
</evidence>
<comment type="caution">
    <text evidence="7">The sequence shown here is derived from an EMBL/GenBank/DDBJ whole genome shotgun (WGS) entry which is preliminary data.</text>
</comment>
<name>A0AAV1XT48_LUPLU</name>
<keyword evidence="2" id="KW-0805">Transcription regulation</keyword>
<dbReference type="InterPro" id="IPR016177">
    <property type="entry name" value="DNA-bd_dom_sf"/>
</dbReference>
<dbReference type="PROSITE" id="PS50982">
    <property type="entry name" value="MBD"/>
    <property type="match status" value="2"/>
</dbReference>
<proteinExistence type="predicted"/>
<evidence type="ECO:0000256" key="4">
    <source>
        <dbReference type="ARBA" id="ARBA00023163"/>
    </source>
</evidence>
<dbReference type="GO" id="GO:0003677">
    <property type="term" value="F:DNA binding"/>
    <property type="evidence" value="ECO:0007669"/>
    <property type="project" value="UniProtKB-KW"/>
</dbReference>
<protein>
    <recommendedName>
        <fullName evidence="6">MBD domain-containing protein</fullName>
    </recommendedName>
</protein>
<keyword evidence="8" id="KW-1185">Reference proteome</keyword>
<dbReference type="PANTHER" id="PTHR12396:SF38">
    <property type="entry name" value="METHYL-CPG-BINDING DOMAIN-CONTAINING PROTEIN 7"/>
    <property type="match status" value="1"/>
</dbReference>
<keyword evidence="5" id="KW-0539">Nucleus</keyword>
<dbReference type="PANTHER" id="PTHR12396">
    <property type="entry name" value="METHYL-CPG BINDING PROTEIN, MBD"/>
    <property type="match status" value="1"/>
</dbReference>